<organism evidence="1 2">
    <name type="scientific">Holdemanella biformis DSM 3989</name>
    <dbReference type="NCBI Taxonomy" id="518637"/>
    <lineage>
        <taxon>Bacteria</taxon>
        <taxon>Bacillati</taxon>
        <taxon>Bacillota</taxon>
        <taxon>Erysipelotrichia</taxon>
        <taxon>Erysipelotrichales</taxon>
        <taxon>Erysipelotrichaceae</taxon>
        <taxon>Holdemanella</taxon>
    </lineage>
</organism>
<protein>
    <submittedName>
        <fullName evidence="1">Uncharacterized protein</fullName>
    </submittedName>
</protein>
<name>B7C9L4_9FIRM</name>
<dbReference type="EMBL" id="ABYT01000051">
    <property type="protein sequence ID" value="EEC90579.1"/>
    <property type="molecule type" value="Genomic_DNA"/>
</dbReference>
<gene>
    <name evidence="1" type="ORF">EUBIFOR_00872</name>
</gene>
<reference evidence="1 2" key="1">
    <citation type="submission" date="2008-11" db="EMBL/GenBank/DDBJ databases">
        <title>Draft genome sequence of Eubacterium biforme (DSM 3989).</title>
        <authorList>
            <person name="Sudarsanam P."/>
            <person name="Ley R."/>
            <person name="Guruge J."/>
            <person name="Turnbaugh P.J."/>
            <person name="Mahowald M."/>
            <person name="Liep D."/>
            <person name="Gordon J."/>
        </authorList>
    </citation>
    <scope>NUCLEOTIDE SEQUENCE [LARGE SCALE GENOMIC DNA]</scope>
    <source>
        <strain evidence="1 2">DSM 3989</strain>
    </source>
</reference>
<keyword evidence="2" id="KW-1185">Reference proteome</keyword>
<dbReference type="HOGENOM" id="CLU_3252577_0_0_9"/>
<sequence length="42" mass="4519">MIRPVKNSSFVPSILTVTTAKNAAALTTGRHLKVADFIRCCS</sequence>
<dbReference type="AlphaFoldDB" id="B7C9L4"/>
<accession>B7C9L4</accession>
<proteinExistence type="predicted"/>
<evidence type="ECO:0000313" key="2">
    <source>
        <dbReference type="Proteomes" id="UP000004315"/>
    </source>
</evidence>
<dbReference type="STRING" id="518637.EUBIFOR_00872"/>
<dbReference type="Proteomes" id="UP000004315">
    <property type="component" value="Unassembled WGS sequence"/>
</dbReference>
<evidence type="ECO:0000313" key="1">
    <source>
        <dbReference type="EMBL" id="EEC90579.1"/>
    </source>
</evidence>
<comment type="caution">
    <text evidence="1">The sequence shown here is derived from an EMBL/GenBank/DDBJ whole genome shotgun (WGS) entry which is preliminary data.</text>
</comment>